<organism evidence="2 3">
    <name type="scientific">Arcticibacter tournemirensis</name>
    <dbReference type="NCBI Taxonomy" id="699437"/>
    <lineage>
        <taxon>Bacteria</taxon>
        <taxon>Pseudomonadati</taxon>
        <taxon>Bacteroidota</taxon>
        <taxon>Sphingobacteriia</taxon>
        <taxon>Sphingobacteriales</taxon>
        <taxon>Sphingobacteriaceae</taxon>
        <taxon>Arcticibacter</taxon>
    </lineage>
</organism>
<name>A0A5M9GJX2_9SPHI</name>
<evidence type="ECO:0000313" key="2">
    <source>
        <dbReference type="EMBL" id="KAA8474826.1"/>
    </source>
</evidence>
<dbReference type="OrthoDB" id="707889at2"/>
<feature type="coiled-coil region" evidence="1">
    <location>
        <begin position="77"/>
        <end position="104"/>
    </location>
</feature>
<gene>
    <name evidence="2" type="ORF">F1649_21885</name>
</gene>
<keyword evidence="3" id="KW-1185">Reference proteome</keyword>
<proteinExistence type="predicted"/>
<evidence type="ECO:0000313" key="3">
    <source>
        <dbReference type="Proteomes" id="UP000322918"/>
    </source>
</evidence>
<dbReference type="EMBL" id="VWNE01000057">
    <property type="protein sequence ID" value="KAA8474826.1"/>
    <property type="molecule type" value="Genomic_DNA"/>
</dbReference>
<dbReference type="RefSeq" id="WP_141814230.1">
    <property type="nucleotide sequence ID" value="NZ_VFPL01000001.1"/>
</dbReference>
<evidence type="ECO:0000256" key="1">
    <source>
        <dbReference type="SAM" id="Coils"/>
    </source>
</evidence>
<dbReference type="Gene3D" id="1.10.260.40">
    <property type="entry name" value="lambda repressor-like DNA-binding domains"/>
    <property type="match status" value="1"/>
</dbReference>
<dbReference type="SUPFAM" id="SSF47413">
    <property type="entry name" value="lambda repressor-like DNA-binding domains"/>
    <property type="match status" value="1"/>
</dbReference>
<comment type="caution">
    <text evidence="2">The sequence shown here is derived from an EMBL/GenBank/DDBJ whole genome shotgun (WGS) entry which is preliminary data.</text>
</comment>
<keyword evidence="1" id="KW-0175">Coiled coil</keyword>
<sequence length="129" mass="15025">MAVHIGRIIYYLVKEKGLKAKAIADFVNVSQSSLFKIYKRESIDLDKLIRFSQLLNKNLFLYYLDEEPIKSMFGKEGQALQKQILELENEVALKNEKLKDMAEIIEAQKKIISLYEAKSDNNKKIKKKL</sequence>
<protein>
    <submittedName>
        <fullName evidence="2">Uncharacterized protein</fullName>
    </submittedName>
</protein>
<dbReference type="InterPro" id="IPR010982">
    <property type="entry name" value="Lambda_DNA-bd_dom_sf"/>
</dbReference>
<reference evidence="2 3" key="1">
    <citation type="submission" date="2019-09" db="EMBL/GenBank/DDBJ databases">
        <title>Pararcticibacter amylolyticus gen. nov., sp. nov., isolated from a rottenly hemp rope, and reclassification of Pedobacter tournemirensis as Pararcticibacter tournemirensis comb. nov.</title>
        <authorList>
            <person name="Cai Y."/>
        </authorList>
    </citation>
    <scope>NUCLEOTIDE SEQUENCE [LARGE SCALE GENOMIC DNA]</scope>
    <source>
        <strain evidence="2 3">TF5-37.2-LB10</strain>
    </source>
</reference>
<dbReference type="Proteomes" id="UP000322918">
    <property type="component" value="Unassembled WGS sequence"/>
</dbReference>
<dbReference type="GO" id="GO:0003677">
    <property type="term" value="F:DNA binding"/>
    <property type="evidence" value="ECO:0007669"/>
    <property type="project" value="InterPro"/>
</dbReference>
<accession>A0A5M9GJX2</accession>
<dbReference type="AlphaFoldDB" id="A0A5M9GJX2"/>